<evidence type="ECO:0000256" key="1">
    <source>
        <dbReference type="ARBA" id="ARBA00010568"/>
    </source>
</evidence>
<proteinExistence type="inferred from homology"/>
<dbReference type="InterPro" id="IPR023398">
    <property type="entry name" value="TIF_eIF4e-like"/>
</dbReference>
<dbReference type="AlphaFoldDB" id="A0A9W9QF21"/>
<dbReference type="Gene3D" id="3.30.760.10">
    <property type="entry name" value="RNA Cap, Translation Initiation Factor Eif4e"/>
    <property type="match status" value="1"/>
</dbReference>
<protein>
    <recommendedName>
        <fullName evidence="5">DUF1917-domain-containing protein</fullName>
    </recommendedName>
</protein>
<evidence type="ECO:0008006" key="5">
    <source>
        <dbReference type="Google" id="ProtNLM"/>
    </source>
</evidence>
<dbReference type="InterPro" id="IPR015034">
    <property type="entry name" value="Bles03"/>
</dbReference>
<dbReference type="PANTHER" id="PTHR31977:SF1">
    <property type="entry name" value="UPF0696 PROTEIN C11ORF68"/>
    <property type="match status" value="1"/>
</dbReference>
<name>A0A9W9QF21_PENBR</name>
<gene>
    <name evidence="3" type="ORF">N7452_007342</name>
</gene>
<sequence>MTVTKATDEIFSDESSFYGDEEETNRLETLVATYDPEPYWGEYHQNLLSTMQHNLQAPTKPSSSDVSIMDAPPPPRTIRQDRRGRIETVDQFLSRLPPSTTEMTTARPWIWTYNHHIPPTGEGDVPTLLRKGRELLQAYERESNTLRLEHDKSGAKTTSALTRKLNPLRRELEKDILALAQETGVTHGKWMLFPTPDEVDETWATIARAMDKGELGDTAKVAPNDGSGQSPLVCVYTVDFADVEDVKRVAKKLVDLGLVGKGPRPIFYKSDAYTLLEITSKNDYGLKASMFSSRDVLGSK</sequence>
<feature type="region of interest" description="Disordered" evidence="2">
    <location>
        <begin position="54"/>
        <end position="79"/>
    </location>
</feature>
<feature type="compositionally biased region" description="Polar residues" evidence="2">
    <location>
        <begin position="54"/>
        <end position="66"/>
    </location>
</feature>
<dbReference type="SUPFAM" id="SSF55418">
    <property type="entry name" value="eIF4e-like"/>
    <property type="match status" value="1"/>
</dbReference>
<dbReference type="PANTHER" id="PTHR31977">
    <property type="entry name" value="UPF0696 PROTEIN C11ORF68"/>
    <property type="match status" value="1"/>
</dbReference>
<comment type="similarity">
    <text evidence="1">Belongs to the UPF0696 family.</text>
</comment>
<evidence type="ECO:0000256" key="2">
    <source>
        <dbReference type="SAM" id="MobiDB-lite"/>
    </source>
</evidence>
<comment type="caution">
    <text evidence="3">The sequence shown here is derived from an EMBL/GenBank/DDBJ whole genome shotgun (WGS) entry which is preliminary data.</text>
</comment>
<reference evidence="3" key="2">
    <citation type="journal article" date="2023" name="IMA Fungus">
        <title>Comparative genomic study of the Penicillium genus elucidates a diverse pangenome and 15 lateral gene transfer events.</title>
        <authorList>
            <person name="Petersen C."/>
            <person name="Sorensen T."/>
            <person name="Nielsen M.R."/>
            <person name="Sondergaard T.E."/>
            <person name="Sorensen J.L."/>
            <person name="Fitzpatrick D.A."/>
            <person name="Frisvad J.C."/>
            <person name="Nielsen K.L."/>
        </authorList>
    </citation>
    <scope>NUCLEOTIDE SEQUENCE</scope>
    <source>
        <strain evidence="3">IBT 35673</strain>
    </source>
</reference>
<dbReference type="EMBL" id="JAPZBQ010000004">
    <property type="protein sequence ID" value="KAJ5334939.1"/>
    <property type="molecule type" value="Genomic_DNA"/>
</dbReference>
<reference evidence="3" key="1">
    <citation type="submission" date="2022-12" db="EMBL/GenBank/DDBJ databases">
        <authorList>
            <person name="Petersen C."/>
        </authorList>
    </citation>
    <scope>NUCLEOTIDE SEQUENCE</scope>
    <source>
        <strain evidence="3">IBT 35673</strain>
    </source>
</reference>
<evidence type="ECO:0000313" key="3">
    <source>
        <dbReference type="EMBL" id="KAJ5334939.1"/>
    </source>
</evidence>
<organism evidence="3 4">
    <name type="scientific">Penicillium brevicompactum</name>
    <dbReference type="NCBI Taxonomy" id="5074"/>
    <lineage>
        <taxon>Eukaryota</taxon>
        <taxon>Fungi</taxon>
        <taxon>Dikarya</taxon>
        <taxon>Ascomycota</taxon>
        <taxon>Pezizomycotina</taxon>
        <taxon>Eurotiomycetes</taxon>
        <taxon>Eurotiomycetidae</taxon>
        <taxon>Eurotiales</taxon>
        <taxon>Aspergillaceae</taxon>
        <taxon>Penicillium</taxon>
    </lineage>
</organism>
<evidence type="ECO:0000313" key="4">
    <source>
        <dbReference type="Proteomes" id="UP001147695"/>
    </source>
</evidence>
<dbReference type="Pfam" id="PF08939">
    <property type="entry name" value="Bles03"/>
    <property type="match status" value="1"/>
</dbReference>
<accession>A0A9W9QF21</accession>
<dbReference type="Proteomes" id="UP001147695">
    <property type="component" value="Unassembled WGS sequence"/>
</dbReference>